<dbReference type="GO" id="GO:0005829">
    <property type="term" value="C:cytosol"/>
    <property type="evidence" value="ECO:0007669"/>
    <property type="project" value="TreeGrafter"/>
</dbReference>
<evidence type="ECO:0000256" key="3">
    <source>
        <dbReference type="ARBA" id="ARBA00005348"/>
    </source>
</evidence>
<dbReference type="GO" id="GO:0016560">
    <property type="term" value="P:protein import into peroxisome matrix, docking"/>
    <property type="evidence" value="ECO:0007669"/>
    <property type="project" value="TreeGrafter"/>
</dbReference>
<dbReference type="GO" id="GO:0005778">
    <property type="term" value="C:peroxisomal membrane"/>
    <property type="evidence" value="ECO:0007669"/>
    <property type="project" value="TreeGrafter"/>
</dbReference>
<reference evidence="10 11" key="1">
    <citation type="journal article" date="2004" name="Nature">
        <title>Genome sequence of the ultrasmall unicellular red alga Cyanidioschyzon merolae 10D.</title>
        <authorList>
            <person name="Matsuzaki M."/>
            <person name="Misumi O."/>
            <person name="Shin-i T."/>
            <person name="Maruyama S."/>
            <person name="Takahara M."/>
            <person name="Miyagishima S."/>
            <person name="Mori T."/>
            <person name="Nishida K."/>
            <person name="Yagisawa F."/>
            <person name="Nishida K."/>
            <person name="Yoshida Y."/>
            <person name="Nishimura Y."/>
            <person name="Nakao S."/>
            <person name="Kobayashi T."/>
            <person name="Momoyama Y."/>
            <person name="Higashiyama T."/>
            <person name="Minoda A."/>
            <person name="Sano M."/>
            <person name="Nomoto H."/>
            <person name="Oishi K."/>
            <person name="Hayashi H."/>
            <person name="Ohta F."/>
            <person name="Nishizaka S."/>
            <person name="Haga S."/>
            <person name="Miura S."/>
            <person name="Morishita T."/>
            <person name="Kabeya Y."/>
            <person name="Terasawa K."/>
            <person name="Suzuki Y."/>
            <person name="Ishii Y."/>
            <person name="Asakawa S."/>
            <person name="Takano H."/>
            <person name="Ohta N."/>
            <person name="Kuroiwa H."/>
            <person name="Tanaka K."/>
            <person name="Shimizu N."/>
            <person name="Sugano S."/>
            <person name="Sato N."/>
            <person name="Nozaki H."/>
            <person name="Ogasawara N."/>
            <person name="Kohara Y."/>
            <person name="Kuroiwa T."/>
        </authorList>
    </citation>
    <scope>NUCLEOTIDE SEQUENCE [LARGE SCALE GENOMIC DNA]</scope>
    <source>
        <strain evidence="10 11">10D</strain>
    </source>
</reference>
<evidence type="ECO:0000256" key="4">
    <source>
        <dbReference type="ARBA" id="ARBA00022490"/>
    </source>
</evidence>
<dbReference type="PANTHER" id="PTHR10130">
    <property type="entry name" value="PEROXISOMAL TARGETING SIGNAL 1 RECEPTOR PEX5"/>
    <property type="match status" value="1"/>
</dbReference>
<accession>M1V8C0</accession>
<evidence type="ECO:0000256" key="5">
    <source>
        <dbReference type="ARBA" id="ARBA00022737"/>
    </source>
</evidence>
<dbReference type="Gramene" id="CMK124CT">
    <property type="protein sequence ID" value="CMK124CT"/>
    <property type="gene ID" value="CMK124C"/>
</dbReference>
<name>M1V8C0_CYAM1</name>
<keyword evidence="7" id="KW-0576">Peroxisome</keyword>
<evidence type="ECO:0000256" key="7">
    <source>
        <dbReference type="ARBA" id="ARBA00023140"/>
    </source>
</evidence>
<dbReference type="PROSITE" id="PS50293">
    <property type="entry name" value="TPR_REGION"/>
    <property type="match status" value="1"/>
</dbReference>
<dbReference type="STRING" id="280699.M1V8C0"/>
<dbReference type="Pfam" id="PF13181">
    <property type="entry name" value="TPR_8"/>
    <property type="match status" value="1"/>
</dbReference>
<dbReference type="PANTHER" id="PTHR10130:SF0">
    <property type="entry name" value="GH08708P"/>
    <property type="match status" value="1"/>
</dbReference>
<evidence type="ECO:0000256" key="9">
    <source>
        <dbReference type="SAM" id="MobiDB-lite"/>
    </source>
</evidence>
<dbReference type="Pfam" id="PF00515">
    <property type="entry name" value="TPR_1"/>
    <property type="match status" value="1"/>
</dbReference>
<dbReference type="HOGENOM" id="CLU_419427_0_0_1"/>
<evidence type="ECO:0000256" key="8">
    <source>
        <dbReference type="PROSITE-ProRule" id="PRU00339"/>
    </source>
</evidence>
<dbReference type="AlphaFoldDB" id="M1V8C0"/>
<dbReference type="SUPFAM" id="SSF48452">
    <property type="entry name" value="TPR-like"/>
    <property type="match status" value="1"/>
</dbReference>
<dbReference type="Pfam" id="PF14559">
    <property type="entry name" value="TPR_19"/>
    <property type="match status" value="1"/>
</dbReference>
<protein>
    <submittedName>
        <fullName evidence="10">Similar to peroxisomal targeting signal type 1 receptor PEX5</fullName>
    </submittedName>
</protein>
<feature type="region of interest" description="Disordered" evidence="9">
    <location>
        <begin position="219"/>
        <end position="282"/>
    </location>
</feature>
<dbReference type="PROSITE" id="PS50005">
    <property type="entry name" value="TPR"/>
    <property type="match status" value="4"/>
</dbReference>
<dbReference type="KEGG" id="cme:CYME_CMK124C"/>
<feature type="repeat" description="TPR" evidence="8">
    <location>
        <begin position="511"/>
        <end position="544"/>
    </location>
</feature>
<evidence type="ECO:0000256" key="6">
    <source>
        <dbReference type="ARBA" id="ARBA00022803"/>
    </source>
</evidence>
<keyword evidence="11" id="KW-1185">Reference proteome</keyword>
<evidence type="ECO:0000256" key="1">
    <source>
        <dbReference type="ARBA" id="ARBA00004275"/>
    </source>
</evidence>
<evidence type="ECO:0000313" key="11">
    <source>
        <dbReference type="Proteomes" id="UP000007014"/>
    </source>
</evidence>
<dbReference type="InterPro" id="IPR019734">
    <property type="entry name" value="TPR_rpt"/>
</dbReference>
<organism evidence="10 11">
    <name type="scientific">Cyanidioschyzon merolae (strain NIES-3377 / 10D)</name>
    <name type="common">Unicellular red alga</name>
    <dbReference type="NCBI Taxonomy" id="280699"/>
    <lineage>
        <taxon>Eukaryota</taxon>
        <taxon>Rhodophyta</taxon>
        <taxon>Bangiophyceae</taxon>
        <taxon>Cyanidiales</taxon>
        <taxon>Cyanidiaceae</taxon>
        <taxon>Cyanidioschyzon</taxon>
    </lineage>
</organism>
<keyword evidence="10" id="KW-0675">Receptor</keyword>
<dbReference type="eggNOG" id="KOG1125">
    <property type="taxonomic scope" value="Eukaryota"/>
</dbReference>
<proteinExistence type="inferred from homology"/>
<dbReference type="SMART" id="SM00028">
    <property type="entry name" value="TPR"/>
    <property type="match status" value="6"/>
</dbReference>
<dbReference type="InterPro" id="IPR024111">
    <property type="entry name" value="PEX5/PEX5L"/>
</dbReference>
<comment type="subcellular location">
    <subcellularLocation>
        <location evidence="2">Cytoplasm</location>
    </subcellularLocation>
    <subcellularLocation>
        <location evidence="1">Peroxisome</location>
    </subcellularLocation>
</comment>
<feature type="repeat" description="TPR" evidence="8">
    <location>
        <begin position="421"/>
        <end position="454"/>
    </location>
</feature>
<comment type="similarity">
    <text evidence="3">Belongs to the peroxisomal targeting signal receptor family.</text>
</comment>
<dbReference type="Proteomes" id="UP000007014">
    <property type="component" value="Chromosome 11"/>
</dbReference>
<dbReference type="OrthoDB" id="10006023at2759"/>
<keyword evidence="6 8" id="KW-0802">TPR repeat</keyword>
<dbReference type="OMA" id="NRTACEI"/>
<feature type="repeat" description="TPR" evidence="8">
    <location>
        <begin position="579"/>
        <end position="612"/>
    </location>
</feature>
<sequence>MASSWHPAAAPSQVCAPDDVSAARVEGRSASGGSAVPDGAGAWLGQLGAAAGTRERAWGPAPTNQGPVFVGPRPGEAALELPLPPELAAELAARGVPLQGAGALAPPPALVAEFGRLQVHGAGPVPAHGQAAQTHLPNSFHSMQAAWNTSQFGAAPKHHGGMSAAPPLDRAWASTASGRAQQHLEPGMRPMAWSGPYRSAYAPRYTSFYGPQNFASNWSNVSRAPETQTEQVHQTDQQRDELEQSATSASLGQAEQRDVQATAHTQVSTDAPAASVDAETPSSLSFEELLRQARVDLDDTFDDDYLHAYGRAMNDTAYRFQYTAEENRYLTDEGRESQTADNRAAALAALAEGERLYAEGRLAEAIMAFEAAVKLDRELSRAWYFLGVAHAESDQDPQAIASLKRALECEHNEAQGDDMIADTLLCLGVSYTNELNPSQALRYLQQWLDLHPSAQVQPASARAAPVSSASPADETYPTPTSQVDELYARQRALLERVQDLLSRHNDAQRDADLYSVLGVVHSLMRDYDAAVLAFRRSVELRPDDYRLWNRLGATLANHFRSMEALRAYRSAIDRRPNFVRAWVNVGTSYANQGSYPQAIRYYIQALQRNPRALHIWSYLRTAAIAMNRLDILAMAEDMNQDNLEAIAAALEQSS</sequence>
<feature type="repeat" description="TPR" evidence="8">
    <location>
        <begin position="380"/>
        <end position="413"/>
    </location>
</feature>
<dbReference type="EMBL" id="AP006493">
    <property type="protein sequence ID" value="BAM80504.1"/>
    <property type="molecule type" value="Genomic_DNA"/>
</dbReference>
<keyword evidence="4" id="KW-0963">Cytoplasm</keyword>
<dbReference type="GO" id="GO:0005052">
    <property type="term" value="F:peroxisome matrix targeting signal-1 binding"/>
    <property type="evidence" value="ECO:0007669"/>
    <property type="project" value="TreeGrafter"/>
</dbReference>
<evidence type="ECO:0000313" key="10">
    <source>
        <dbReference type="EMBL" id="BAM80504.1"/>
    </source>
</evidence>
<dbReference type="InterPro" id="IPR011990">
    <property type="entry name" value="TPR-like_helical_dom_sf"/>
</dbReference>
<dbReference type="RefSeq" id="XP_005536540.1">
    <property type="nucleotide sequence ID" value="XM_005536483.1"/>
</dbReference>
<evidence type="ECO:0000256" key="2">
    <source>
        <dbReference type="ARBA" id="ARBA00004496"/>
    </source>
</evidence>
<reference evidence="10 11" key="2">
    <citation type="journal article" date="2007" name="BMC Biol.">
        <title>A 100%-complete sequence reveals unusually simple genomic features in the hot-spring red alga Cyanidioschyzon merolae.</title>
        <authorList>
            <person name="Nozaki H."/>
            <person name="Takano H."/>
            <person name="Misumi O."/>
            <person name="Terasawa K."/>
            <person name="Matsuzaki M."/>
            <person name="Maruyama S."/>
            <person name="Nishida K."/>
            <person name="Yagisawa F."/>
            <person name="Yoshida Y."/>
            <person name="Fujiwara T."/>
            <person name="Takio S."/>
            <person name="Tamura K."/>
            <person name="Chung S.J."/>
            <person name="Nakamura S."/>
            <person name="Kuroiwa H."/>
            <person name="Tanaka K."/>
            <person name="Sato N."/>
            <person name="Kuroiwa T."/>
        </authorList>
    </citation>
    <scope>NUCLEOTIDE SEQUENCE [LARGE SCALE GENOMIC DNA]</scope>
    <source>
        <strain evidence="10 11">10D</strain>
    </source>
</reference>
<gene>
    <name evidence="10" type="ORF">CYME_CMK124C</name>
</gene>
<feature type="compositionally biased region" description="Polar residues" evidence="9">
    <location>
        <begin position="219"/>
        <end position="235"/>
    </location>
</feature>
<dbReference type="GeneID" id="16994480"/>
<feature type="compositionally biased region" description="Polar residues" evidence="9">
    <location>
        <begin position="244"/>
        <end position="253"/>
    </location>
</feature>
<keyword evidence="5" id="KW-0677">Repeat</keyword>
<dbReference type="Gene3D" id="1.25.40.10">
    <property type="entry name" value="Tetratricopeptide repeat domain"/>
    <property type="match status" value="1"/>
</dbReference>